<evidence type="ECO:0000313" key="14">
    <source>
        <dbReference type="EnsemblMetazoa" id="HelroP167218"/>
    </source>
</evidence>
<dbReference type="KEGG" id="hro:HELRODRAFT_167218"/>
<dbReference type="PANTHER" id="PTHR11690:SF248">
    <property type="entry name" value="PICKPOCKET 17, ISOFORM A"/>
    <property type="match status" value="1"/>
</dbReference>
<dbReference type="Gene3D" id="1.10.287.770">
    <property type="entry name" value="YojJ-like"/>
    <property type="match status" value="1"/>
</dbReference>
<keyword evidence="4 11" id="KW-0812">Transmembrane</keyword>
<dbReference type="GO" id="GO:0005886">
    <property type="term" value="C:plasma membrane"/>
    <property type="evidence" value="ECO:0000318"/>
    <property type="project" value="GO_Central"/>
</dbReference>
<evidence type="ECO:0000256" key="9">
    <source>
        <dbReference type="ARBA" id="ARBA00023201"/>
    </source>
</evidence>
<evidence type="ECO:0000256" key="10">
    <source>
        <dbReference type="ARBA" id="ARBA00023303"/>
    </source>
</evidence>
<dbReference type="OrthoDB" id="5989449at2759"/>
<gene>
    <name evidence="14" type="primary">20201856</name>
    <name evidence="13" type="ORF">HELRODRAFT_167218</name>
</gene>
<evidence type="ECO:0000256" key="4">
    <source>
        <dbReference type="ARBA" id="ARBA00022692"/>
    </source>
</evidence>
<dbReference type="InParanoid" id="T1EZ56"/>
<evidence type="ECO:0000256" key="11">
    <source>
        <dbReference type="RuleBase" id="RU000679"/>
    </source>
</evidence>
<evidence type="ECO:0000256" key="1">
    <source>
        <dbReference type="ARBA" id="ARBA00004141"/>
    </source>
</evidence>
<keyword evidence="3 11" id="KW-0894">Sodium channel</keyword>
<comment type="subcellular location">
    <subcellularLocation>
        <location evidence="1">Membrane</location>
        <topology evidence="1">Multi-pass membrane protein</topology>
    </subcellularLocation>
</comment>
<dbReference type="Proteomes" id="UP000015101">
    <property type="component" value="Unassembled WGS sequence"/>
</dbReference>
<dbReference type="AlphaFoldDB" id="T1EZ56"/>
<name>T1EZ56_HELRO</name>
<comment type="similarity">
    <text evidence="11">Belongs to the amiloride-sensitive sodium channel (TC 1.A.6) family.</text>
</comment>
<evidence type="ECO:0000256" key="5">
    <source>
        <dbReference type="ARBA" id="ARBA00022989"/>
    </source>
</evidence>
<dbReference type="InterPro" id="IPR001873">
    <property type="entry name" value="ENaC"/>
</dbReference>
<evidence type="ECO:0000256" key="12">
    <source>
        <dbReference type="SAM" id="Phobius"/>
    </source>
</evidence>
<dbReference type="Gene3D" id="2.60.470.10">
    <property type="entry name" value="Acid-sensing ion channels like domains"/>
    <property type="match status" value="1"/>
</dbReference>
<keyword evidence="15" id="KW-1185">Reference proteome</keyword>
<dbReference type="PANTHER" id="PTHR11690">
    <property type="entry name" value="AMILORIDE-SENSITIVE SODIUM CHANNEL-RELATED"/>
    <property type="match status" value="1"/>
</dbReference>
<reference evidence="14" key="3">
    <citation type="submission" date="2015-06" db="UniProtKB">
        <authorList>
            <consortium name="EnsemblMetazoa"/>
        </authorList>
    </citation>
    <scope>IDENTIFICATION</scope>
</reference>
<dbReference type="HOGENOM" id="CLU_020415_2_0_1"/>
<keyword evidence="5 12" id="KW-1133">Transmembrane helix</keyword>
<evidence type="ECO:0000256" key="2">
    <source>
        <dbReference type="ARBA" id="ARBA00022448"/>
    </source>
</evidence>
<reference evidence="15" key="1">
    <citation type="submission" date="2012-12" db="EMBL/GenBank/DDBJ databases">
        <authorList>
            <person name="Hellsten U."/>
            <person name="Grimwood J."/>
            <person name="Chapman J.A."/>
            <person name="Shapiro H."/>
            <person name="Aerts A."/>
            <person name="Otillar R.P."/>
            <person name="Terry A.Y."/>
            <person name="Boore J.L."/>
            <person name="Simakov O."/>
            <person name="Marletaz F."/>
            <person name="Cho S.-J."/>
            <person name="Edsinger-Gonzales E."/>
            <person name="Havlak P."/>
            <person name="Kuo D.-H."/>
            <person name="Larsson T."/>
            <person name="Lv J."/>
            <person name="Arendt D."/>
            <person name="Savage R."/>
            <person name="Osoegawa K."/>
            <person name="de Jong P."/>
            <person name="Lindberg D.R."/>
            <person name="Seaver E.C."/>
            <person name="Weisblat D.A."/>
            <person name="Putnam N.H."/>
            <person name="Grigoriev I.V."/>
            <person name="Rokhsar D.S."/>
        </authorList>
    </citation>
    <scope>NUCLEOTIDE SEQUENCE</scope>
</reference>
<dbReference type="GO" id="GO:0015280">
    <property type="term" value="F:ligand-gated sodium channel activity"/>
    <property type="evidence" value="ECO:0000318"/>
    <property type="project" value="GO_Central"/>
</dbReference>
<keyword evidence="7 11" id="KW-0406">Ion transport</keyword>
<dbReference type="GeneID" id="20201856"/>
<evidence type="ECO:0000313" key="15">
    <source>
        <dbReference type="Proteomes" id="UP000015101"/>
    </source>
</evidence>
<evidence type="ECO:0000256" key="6">
    <source>
        <dbReference type="ARBA" id="ARBA00023053"/>
    </source>
</evidence>
<keyword evidence="6" id="KW-0915">Sodium</keyword>
<dbReference type="CTD" id="20201856"/>
<dbReference type="RefSeq" id="XP_009010993.1">
    <property type="nucleotide sequence ID" value="XM_009012745.1"/>
</dbReference>
<dbReference type="Pfam" id="PF00858">
    <property type="entry name" value="ASC"/>
    <property type="match status" value="1"/>
</dbReference>
<keyword evidence="10 11" id="KW-0407">Ion channel</keyword>
<evidence type="ECO:0000256" key="7">
    <source>
        <dbReference type="ARBA" id="ARBA00023065"/>
    </source>
</evidence>
<keyword evidence="9 11" id="KW-0739">Sodium transport</keyword>
<dbReference type="EnsemblMetazoa" id="HelroT167218">
    <property type="protein sequence ID" value="HelroP167218"/>
    <property type="gene ID" value="HelroG167218"/>
</dbReference>
<dbReference type="PRINTS" id="PR01078">
    <property type="entry name" value="AMINACHANNEL"/>
</dbReference>
<reference evidence="13 15" key="2">
    <citation type="journal article" date="2013" name="Nature">
        <title>Insights into bilaterian evolution from three spiralian genomes.</title>
        <authorList>
            <person name="Simakov O."/>
            <person name="Marletaz F."/>
            <person name="Cho S.J."/>
            <person name="Edsinger-Gonzales E."/>
            <person name="Havlak P."/>
            <person name="Hellsten U."/>
            <person name="Kuo D.H."/>
            <person name="Larsson T."/>
            <person name="Lv J."/>
            <person name="Arendt D."/>
            <person name="Savage R."/>
            <person name="Osoegawa K."/>
            <person name="de Jong P."/>
            <person name="Grimwood J."/>
            <person name="Chapman J.A."/>
            <person name="Shapiro H."/>
            <person name="Aerts A."/>
            <person name="Otillar R.P."/>
            <person name="Terry A.Y."/>
            <person name="Boore J.L."/>
            <person name="Grigoriev I.V."/>
            <person name="Lindberg D.R."/>
            <person name="Seaver E.C."/>
            <person name="Weisblat D.A."/>
            <person name="Putnam N.H."/>
            <person name="Rokhsar D.S."/>
        </authorList>
    </citation>
    <scope>NUCLEOTIDE SEQUENCE</scope>
</reference>
<keyword evidence="2 11" id="KW-0813">Transport</keyword>
<organism evidence="14 15">
    <name type="scientific">Helobdella robusta</name>
    <name type="common">Californian leech</name>
    <dbReference type="NCBI Taxonomy" id="6412"/>
    <lineage>
        <taxon>Eukaryota</taxon>
        <taxon>Metazoa</taxon>
        <taxon>Spiralia</taxon>
        <taxon>Lophotrochozoa</taxon>
        <taxon>Annelida</taxon>
        <taxon>Clitellata</taxon>
        <taxon>Hirudinea</taxon>
        <taxon>Rhynchobdellida</taxon>
        <taxon>Glossiphoniidae</taxon>
        <taxon>Helobdella</taxon>
    </lineage>
</organism>
<dbReference type="GO" id="GO:0035725">
    <property type="term" value="P:sodium ion transmembrane transport"/>
    <property type="evidence" value="ECO:0000318"/>
    <property type="project" value="GO_Central"/>
</dbReference>
<evidence type="ECO:0000313" key="13">
    <source>
        <dbReference type="EMBL" id="ESO10724.1"/>
    </source>
</evidence>
<accession>T1EZ56</accession>
<dbReference type="eggNOG" id="KOG4294">
    <property type="taxonomic scope" value="Eukaryota"/>
</dbReference>
<proteinExistence type="inferred from homology"/>
<dbReference type="EMBL" id="AMQM01002734">
    <property type="status" value="NOT_ANNOTATED_CDS"/>
    <property type="molecule type" value="Genomic_DNA"/>
</dbReference>
<protein>
    <submittedName>
        <fullName evidence="13 14">Uncharacterized protein</fullName>
    </submittedName>
</protein>
<feature type="transmembrane region" description="Helical" evidence="12">
    <location>
        <begin position="34"/>
        <end position="55"/>
    </location>
</feature>
<feature type="transmembrane region" description="Helical" evidence="12">
    <location>
        <begin position="558"/>
        <end position="580"/>
    </location>
</feature>
<sequence length="616" mass="70676">MLSTIKSELLKYGETTSVRGISKMIKSKDIFTKILWLLFFVVSTGVMIFLLVTLYQKFSTWPVNTKYGENRNKNISFPDLTLCNLDIFAEGQPEELSVSDYLSYVKSAKNNIRTSLENNNSNDEAIRDELRVYERIFEELYSVSGYVINLRKDRPPSEDCPNFIVDCKVFNTKWQRSDVACSAENFTRQWDVNYYTCYTLRTSNLNISGDSKIIRGIILILNVGPPTSLIQVPFKQSFTNSQARGVQVSVHSPGTPADLKRGFSVAPGTENIVDIVQTDKTRLSEPYNPYVIFTDQFIVVKLEKIYKFESISNAQIHYLISNKLFFSKNYCENFVNNLANKSLRLGCTSRTEMPNSPSERYSYNFCLEYCLQGMLKRNCNCVSNSLAVPNDILNDTVLCENFSALNIIEKKIVEDNKIFELLFKLKCSLLEYFFFTEYDRDCVKNCLLPCDETVYDVFTTSASWPQPSTQVDIFNKYFVKPGCLNKNPKVRSRYSNYLKLYYDHLNDTSVEISQSNMTQIKESLLEIKFVMKQNFPYYQTESAAYTWDVMIGTVGGMLSLWLGITVASAVEIVELLYLLVKSYHRKRSSGSARINSVANTENSDVVESNFVEKIKN</sequence>
<evidence type="ECO:0000256" key="3">
    <source>
        <dbReference type="ARBA" id="ARBA00022461"/>
    </source>
</evidence>
<evidence type="ECO:0000256" key="8">
    <source>
        <dbReference type="ARBA" id="ARBA00023136"/>
    </source>
</evidence>
<keyword evidence="8 12" id="KW-0472">Membrane</keyword>
<dbReference type="EMBL" id="KB095858">
    <property type="protein sequence ID" value="ESO10724.1"/>
    <property type="molecule type" value="Genomic_DNA"/>
</dbReference>